<dbReference type="Proteomes" id="UP000607653">
    <property type="component" value="Unassembled WGS sequence"/>
</dbReference>
<proteinExistence type="predicted"/>
<evidence type="ECO:0000256" key="1">
    <source>
        <dbReference type="SAM" id="MobiDB-lite"/>
    </source>
</evidence>
<dbReference type="EMBL" id="DUZY01000001">
    <property type="protein sequence ID" value="DAD21711.1"/>
    <property type="molecule type" value="Genomic_DNA"/>
</dbReference>
<feature type="region of interest" description="Disordered" evidence="1">
    <location>
        <begin position="83"/>
        <end position="104"/>
    </location>
</feature>
<evidence type="ECO:0000313" key="3">
    <source>
        <dbReference type="Proteomes" id="UP000607653"/>
    </source>
</evidence>
<organism evidence="2 3">
    <name type="scientific">Nelumbo nucifera</name>
    <name type="common">Sacred lotus</name>
    <dbReference type="NCBI Taxonomy" id="4432"/>
    <lineage>
        <taxon>Eukaryota</taxon>
        <taxon>Viridiplantae</taxon>
        <taxon>Streptophyta</taxon>
        <taxon>Embryophyta</taxon>
        <taxon>Tracheophyta</taxon>
        <taxon>Spermatophyta</taxon>
        <taxon>Magnoliopsida</taxon>
        <taxon>Proteales</taxon>
        <taxon>Nelumbonaceae</taxon>
        <taxon>Nelumbo</taxon>
    </lineage>
</organism>
<name>A0A822XRD9_NELNU</name>
<accession>A0A822XRD9</accession>
<keyword evidence="3" id="KW-1185">Reference proteome</keyword>
<comment type="caution">
    <text evidence="2">The sequence shown here is derived from an EMBL/GenBank/DDBJ whole genome shotgun (WGS) entry which is preliminary data.</text>
</comment>
<evidence type="ECO:0000313" key="2">
    <source>
        <dbReference type="EMBL" id="DAD21711.1"/>
    </source>
</evidence>
<dbReference type="AlphaFoldDB" id="A0A822XRD9"/>
<reference evidence="2 3" key="1">
    <citation type="journal article" date="2020" name="Mol. Biol. Evol.">
        <title>Distinct Expression and Methylation Patterns for Genes with Different Fates following a Single Whole-Genome Duplication in Flowering Plants.</title>
        <authorList>
            <person name="Shi T."/>
            <person name="Rahmani R.S."/>
            <person name="Gugger P.F."/>
            <person name="Wang M."/>
            <person name="Li H."/>
            <person name="Zhang Y."/>
            <person name="Li Z."/>
            <person name="Wang Q."/>
            <person name="Van de Peer Y."/>
            <person name="Marchal K."/>
            <person name="Chen J."/>
        </authorList>
    </citation>
    <scope>NUCLEOTIDE SEQUENCE [LARGE SCALE GENOMIC DNA]</scope>
    <source>
        <tissue evidence="2">Leaf</tissue>
    </source>
</reference>
<gene>
    <name evidence="2" type="ORF">HUJ06_023174</name>
</gene>
<protein>
    <submittedName>
        <fullName evidence="2">Uncharacterized protein</fullName>
    </submittedName>
</protein>
<sequence>MHKRKSIPLMFRLNLTRHCSLMYTILAGLQEPPPQKTVYSNIKMDINFVPAKILELCKSFPKKDENNRRIFQPENITIHLQMNPSSLKQNQAAQGHQTNARNKD</sequence>